<dbReference type="PANTHER" id="PTHR11902">
    <property type="entry name" value="ENOLASE"/>
    <property type="match status" value="1"/>
</dbReference>
<dbReference type="UniPathway" id="UPA00109">
    <property type="reaction ID" value="UER00187"/>
</dbReference>
<feature type="binding site" evidence="13">
    <location>
        <position position="399"/>
    </location>
    <ligand>
        <name>substrate</name>
    </ligand>
</feature>
<dbReference type="Gene3D" id="3.20.20.120">
    <property type="entry name" value="Enolase-like C-terminal domain"/>
    <property type="match status" value="1"/>
</dbReference>
<dbReference type="EMBL" id="DF820477">
    <property type="protein sequence ID" value="GAK61216.1"/>
    <property type="molecule type" value="Genomic_DNA"/>
</dbReference>
<proteinExistence type="inferred from homology"/>
<name>A0A081C9G1_VECG1</name>
<evidence type="ECO:0000313" key="17">
    <source>
        <dbReference type="EMBL" id="GAK61216.1"/>
    </source>
</evidence>
<feature type="binding site" evidence="13">
    <location>
        <position position="323"/>
    </location>
    <ligand>
        <name>substrate</name>
    </ligand>
</feature>
<dbReference type="GO" id="GO:0006096">
    <property type="term" value="P:glycolytic process"/>
    <property type="evidence" value="ECO:0007669"/>
    <property type="project" value="UniProtKB-UniRule"/>
</dbReference>
<keyword evidence="18" id="KW-1185">Reference proteome</keyword>
<evidence type="ECO:0000256" key="12">
    <source>
        <dbReference type="PIRSR" id="PIRSR001400-1"/>
    </source>
</evidence>
<dbReference type="Pfam" id="PF00113">
    <property type="entry name" value="Enolase_C"/>
    <property type="match status" value="1"/>
</dbReference>
<evidence type="ECO:0000256" key="14">
    <source>
        <dbReference type="PIRSR" id="PIRSR001400-3"/>
    </source>
</evidence>
<dbReference type="PIRSF" id="PIRSF001400">
    <property type="entry name" value="Enolase"/>
    <property type="match status" value="1"/>
</dbReference>
<dbReference type="FunFam" id="3.20.20.120:FF:000001">
    <property type="entry name" value="Enolase"/>
    <property type="match status" value="1"/>
</dbReference>
<dbReference type="EC" id="4.2.1.11" evidence="3 11"/>
<dbReference type="Pfam" id="PF03952">
    <property type="entry name" value="Enolase_N"/>
    <property type="match status" value="1"/>
</dbReference>
<dbReference type="eggNOG" id="COG0148">
    <property type="taxonomic scope" value="Bacteria"/>
</dbReference>
<comment type="pathway">
    <text evidence="1 11">Carbohydrate degradation; glycolysis; pyruvate from D-glyceraldehyde 3-phosphate: step 4/5.</text>
</comment>
<dbReference type="FunFam" id="3.30.390.10:FF:000001">
    <property type="entry name" value="Enolase"/>
    <property type="match status" value="1"/>
</dbReference>
<feature type="binding site" evidence="11">
    <location>
        <position position="348"/>
    </location>
    <ligand>
        <name>(2R)-2-phosphoglycerate</name>
        <dbReference type="ChEBI" id="CHEBI:58289"/>
    </ligand>
</feature>
<feature type="domain" description="Enolase C-terminal TIM barrel" evidence="15">
    <location>
        <begin position="147"/>
        <end position="436"/>
    </location>
</feature>
<dbReference type="SMART" id="SM01192">
    <property type="entry name" value="Enolase_C"/>
    <property type="match status" value="1"/>
</dbReference>
<feature type="binding site" evidence="11 14">
    <location>
        <position position="250"/>
    </location>
    <ligand>
        <name>Mg(2+)</name>
        <dbReference type="ChEBI" id="CHEBI:18420"/>
    </ligand>
</feature>
<dbReference type="PROSITE" id="PS00164">
    <property type="entry name" value="ENOLASE"/>
    <property type="match status" value="1"/>
</dbReference>
<dbReference type="CDD" id="cd03313">
    <property type="entry name" value="enolase"/>
    <property type="match status" value="1"/>
</dbReference>
<reference evidence="17" key="1">
    <citation type="journal article" date="2015" name="PeerJ">
        <title>First genomic representation of candidate bacterial phylum KSB3 points to enhanced environmental sensing as a trigger of wastewater bulking.</title>
        <authorList>
            <person name="Sekiguchi Y."/>
            <person name="Ohashi A."/>
            <person name="Parks D.H."/>
            <person name="Yamauchi T."/>
            <person name="Tyson G.W."/>
            <person name="Hugenholtz P."/>
        </authorList>
    </citation>
    <scope>NUCLEOTIDE SEQUENCE [LARGE SCALE GENOMIC DNA]</scope>
</reference>
<keyword evidence="6 11" id="KW-0964">Secreted</keyword>
<comment type="subcellular location">
    <subcellularLocation>
        <location evidence="11">Cytoplasm</location>
    </subcellularLocation>
    <subcellularLocation>
        <location evidence="11">Secreted</location>
    </subcellularLocation>
    <subcellularLocation>
        <location evidence="11">Cell surface</location>
    </subcellularLocation>
    <text evidence="11">Fractions of enolase are present in both the cytoplasm and on the cell surface.</text>
</comment>
<dbReference type="GO" id="GO:0004634">
    <property type="term" value="F:phosphopyruvate hydratase activity"/>
    <property type="evidence" value="ECO:0007669"/>
    <property type="project" value="UniProtKB-UniRule"/>
</dbReference>
<dbReference type="Gene3D" id="3.30.390.10">
    <property type="entry name" value="Enolase-like, N-terminal domain"/>
    <property type="match status" value="1"/>
</dbReference>
<evidence type="ECO:0000256" key="11">
    <source>
        <dbReference type="HAMAP-Rule" id="MF_00318"/>
    </source>
</evidence>
<dbReference type="STRING" id="1499967.U27_01115"/>
<evidence type="ECO:0000256" key="1">
    <source>
        <dbReference type="ARBA" id="ARBA00005031"/>
    </source>
</evidence>
<dbReference type="InterPro" id="IPR036849">
    <property type="entry name" value="Enolase-like_C_sf"/>
</dbReference>
<keyword evidence="7 11" id="KW-0479">Metal-binding</keyword>
<dbReference type="SMART" id="SM01193">
    <property type="entry name" value="Enolase_N"/>
    <property type="match status" value="1"/>
</dbReference>
<dbReference type="InterPro" id="IPR000941">
    <property type="entry name" value="Enolase"/>
</dbReference>
<keyword evidence="8 11" id="KW-0460">Magnesium</keyword>
<evidence type="ECO:0000256" key="10">
    <source>
        <dbReference type="ARBA" id="ARBA00023239"/>
    </source>
</evidence>
<evidence type="ECO:0000256" key="7">
    <source>
        <dbReference type="ARBA" id="ARBA00022723"/>
    </source>
</evidence>
<comment type="function">
    <text evidence="11">Catalyzes the reversible conversion of 2-phosphoglycerate (2-PG) into phosphoenolpyruvate (PEP). It is essential for the degradation of carbohydrates via glycolysis.</text>
</comment>
<dbReference type="HAMAP" id="MF_00318">
    <property type="entry name" value="Enolase"/>
    <property type="match status" value="1"/>
</dbReference>
<comment type="cofactor">
    <cofactor evidence="11">
        <name>Mg(2+)</name>
        <dbReference type="ChEBI" id="CHEBI:18420"/>
    </cofactor>
    <text evidence="11">Binds a second Mg(2+) ion via substrate during catalysis.</text>
</comment>
<dbReference type="InterPro" id="IPR020810">
    <property type="entry name" value="Enolase_C"/>
</dbReference>
<feature type="active site" description="Proton acceptor" evidence="11 12">
    <location>
        <position position="348"/>
    </location>
</feature>
<sequence length="439" mass="47925">MNQMILYDEVIINEVQAREILDSRGNPTVEVEVSLDNGIIGRAAVPSGASTGTREALEMRDGDKERYLGKGVLKAVQNVNEEIAEEIIGMDARNQVAVDTAMLELDGTENKEKLGANAILGVSLAVAKAAAASCGVPLYQYIGGVNAKVLPVPMLNILNGGAHADNNVDPQEFMIMPVGASSFREALRWSAEVFHNLKSVLKKKGYSTAVGDEGGFAPNLKSNEEALDVILEGIQRAGYKAGEQIFIALDPAASEFYDTDKKRYVFKKSDKSEKTPEEMVEFWANWVEKYPIISIEDGMAEQDWDGWKLITERLGSKIQIMGDDIFVTNTKILKQGIEKGISNSILIKLNQIGTLTETLDAIEMAKRAGYTAVVSHRSGETEDTTIADLVVGVNAGQIKTGSTSRTDRICKYNQLLRIEDELGSIAQYAGMSAFYNIKK</sequence>
<feature type="binding site" evidence="13">
    <location>
        <position position="163"/>
    </location>
    <ligand>
        <name>substrate</name>
    </ligand>
</feature>
<dbReference type="SFLD" id="SFLDF00002">
    <property type="entry name" value="enolase"/>
    <property type="match status" value="1"/>
</dbReference>
<keyword evidence="9 11" id="KW-0324">Glycolysis</keyword>
<feature type="binding site" evidence="11 14">
    <location>
        <position position="296"/>
    </location>
    <ligand>
        <name>Mg(2+)</name>
        <dbReference type="ChEBI" id="CHEBI:18420"/>
    </ligand>
</feature>
<evidence type="ECO:0000313" key="18">
    <source>
        <dbReference type="Proteomes" id="UP000030661"/>
    </source>
</evidence>
<organism evidence="17">
    <name type="scientific">Vecturithrix granuli</name>
    <dbReference type="NCBI Taxonomy" id="1499967"/>
    <lineage>
        <taxon>Bacteria</taxon>
        <taxon>Candidatus Moduliflexota</taxon>
        <taxon>Candidatus Vecturitrichia</taxon>
        <taxon>Candidatus Vecturitrichales</taxon>
        <taxon>Candidatus Vecturitrichaceae</taxon>
        <taxon>Candidatus Vecturithrix</taxon>
    </lineage>
</organism>
<dbReference type="Proteomes" id="UP000030661">
    <property type="component" value="Unassembled WGS sequence"/>
</dbReference>
<evidence type="ECO:0000256" key="8">
    <source>
        <dbReference type="ARBA" id="ARBA00022842"/>
    </source>
</evidence>
<feature type="domain" description="Enolase N-terminal" evidence="16">
    <location>
        <begin position="12"/>
        <end position="142"/>
    </location>
</feature>
<feature type="binding site" evidence="13">
    <location>
        <begin position="375"/>
        <end position="378"/>
    </location>
    <ligand>
        <name>substrate</name>
    </ligand>
</feature>
<dbReference type="HOGENOM" id="CLU_031223_2_1_0"/>
<gene>
    <name evidence="11" type="primary">eno</name>
    <name evidence="17" type="ORF">U27_01115</name>
</gene>
<dbReference type="SFLD" id="SFLDS00001">
    <property type="entry name" value="Enolase"/>
    <property type="match status" value="1"/>
</dbReference>
<dbReference type="SUPFAM" id="SSF51604">
    <property type="entry name" value="Enolase C-terminal domain-like"/>
    <property type="match status" value="1"/>
</dbReference>
<feature type="binding site" evidence="11">
    <location>
        <position position="171"/>
    </location>
    <ligand>
        <name>(2R)-2-phosphoglycerate</name>
        <dbReference type="ChEBI" id="CHEBI:58289"/>
    </ligand>
</feature>
<evidence type="ECO:0000256" key="3">
    <source>
        <dbReference type="ARBA" id="ARBA00012058"/>
    </source>
</evidence>
<evidence type="ECO:0000256" key="4">
    <source>
        <dbReference type="ARBA" id="ARBA00017068"/>
    </source>
</evidence>
<feature type="active site" description="Proton donor" evidence="11 12">
    <location>
        <position position="213"/>
    </location>
</feature>
<comment type="cofactor">
    <cofactor evidence="14">
        <name>Mg(2+)</name>
        <dbReference type="ChEBI" id="CHEBI:18420"/>
    </cofactor>
    <text evidence="14">Mg(2+) is required for catalysis and for stabilizing the dimer.</text>
</comment>
<dbReference type="GO" id="GO:0000015">
    <property type="term" value="C:phosphopyruvate hydratase complex"/>
    <property type="evidence" value="ECO:0007669"/>
    <property type="project" value="InterPro"/>
</dbReference>
<evidence type="ECO:0000256" key="9">
    <source>
        <dbReference type="ARBA" id="ARBA00023152"/>
    </source>
</evidence>
<keyword evidence="10 11" id="KW-0456">Lyase</keyword>
<comment type="catalytic activity">
    <reaction evidence="11">
        <text>(2R)-2-phosphoglycerate = phosphoenolpyruvate + H2O</text>
        <dbReference type="Rhea" id="RHEA:10164"/>
        <dbReference type="ChEBI" id="CHEBI:15377"/>
        <dbReference type="ChEBI" id="CHEBI:58289"/>
        <dbReference type="ChEBI" id="CHEBI:58702"/>
        <dbReference type="EC" id="4.2.1.11"/>
    </reaction>
</comment>
<dbReference type="SUPFAM" id="SSF54826">
    <property type="entry name" value="Enolase N-terminal domain-like"/>
    <property type="match status" value="1"/>
</dbReference>
<accession>A0A081C9G1</accession>
<dbReference type="InterPro" id="IPR020811">
    <property type="entry name" value="Enolase_N"/>
</dbReference>
<feature type="binding site" evidence="13">
    <location>
        <position position="296"/>
    </location>
    <ligand>
        <name>substrate</name>
    </ligand>
</feature>
<feature type="binding site" evidence="13">
    <location>
        <position position="172"/>
    </location>
    <ligand>
        <name>substrate</name>
    </ligand>
</feature>
<dbReference type="NCBIfam" id="TIGR01060">
    <property type="entry name" value="eno"/>
    <property type="match status" value="1"/>
</dbReference>
<feature type="binding site" evidence="11">
    <location>
        <position position="377"/>
    </location>
    <ligand>
        <name>(2R)-2-phosphoglycerate</name>
        <dbReference type="ChEBI" id="CHEBI:58289"/>
    </ligand>
</feature>
<dbReference type="GO" id="GO:0005576">
    <property type="term" value="C:extracellular region"/>
    <property type="evidence" value="ECO:0007669"/>
    <property type="project" value="UniProtKB-SubCell"/>
</dbReference>
<comment type="similarity">
    <text evidence="2 11">Belongs to the enolase family.</text>
</comment>
<dbReference type="SFLD" id="SFLDG00178">
    <property type="entry name" value="enolase"/>
    <property type="match status" value="1"/>
</dbReference>
<dbReference type="InterPro" id="IPR029017">
    <property type="entry name" value="Enolase-like_N"/>
</dbReference>
<evidence type="ECO:0000256" key="2">
    <source>
        <dbReference type="ARBA" id="ARBA00009604"/>
    </source>
</evidence>
<evidence type="ECO:0000256" key="5">
    <source>
        <dbReference type="ARBA" id="ARBA00022490"/>
    </source>
</evidence>
<evidence type="ECO:0000259" key="16">
    <source>
        <dbReference type="SMART" id="SM01193"/>
    </source>
</evidence>
<dbReference type="InterPro" id="IPR020809">
    <property type="entry name" value="Enolase_CS"/>
</dbReference>
<dbReference type="PRINTS" id="PR00148">
    <property type="entry name" value="ENOLASE"/>
</dbReference>
<evidence type="ECO:0000256" key="6">
    <source>
        <dbReference type="ARBA" id="ARBA00022525"/>
    </source>
</evidence>
<dbReference type="PANTHER" id="PTHR11902:SF1">
    <property type="entry name" value="ENOLASE"/>
    <property type="match status" value="1"/>
</dbReference>
<protein>
    <recommendedName>
        <fullName evidence="4 11">Enolase</fullName>
        <ecNumber evidence="3 11">4.2.1.11</ecNumber>
    </recommendedName>
    <alternativeName>
        <fullName evidence="11">2-phospho-D-glycerate hydro-lyase</fullName>
    </alternativeName>
    <alternativeName>
        <fullName evidence="11">2-phosphoglycerate dehydratase</fullName>
    </alternativeName>
</protein>
<dbReference type="GO" id="GO:0000287">
    <property type="term" value="F:magnesium ion binding"/>
    <property type="evidence" value="ECO:0007669"/>
    <property type="project" value="UniProtKB-UniRule"/>
</dbReference>
<feature type="binding site" evidence="11">
    <location>
        <position position="378"/>
    </location>
    <ligand>
        <name>(2R)-2-phosphoglycerate</name>
        <dbReference type="ChEBI" id="CHEBI:58289"/>
    </ligand>
</feature>
<feature type="binding site" evidence="11">
    <location>
        <position position="399"/>
    </location>
    <ligand>
        <name>(2R)-2-phosphoglycerate</name>
        <dbReference type="ChEBI" id="CHEBI:58289"/>
    </ligand>
</feature>
<feature type="binding site" evidence="11 14">
    <location>
        <position position="323"/>
    </location>
    <ligand>
        <name>Mg(2+)</name>
        <dbReference type="ChEBI" id="CHEBI:18420"/>
    </ligand>
</feature>
<dbReference type="AlphaFoldDB" id="A0A081C9G1"/>
<keyword evidence="5 11" id="KW-0963">Cytoplasm</keyword>
<evidence type="ECO:0000259" key="15">
    <source>
        <dbReference type="SMART" id="SM01192"/>
    </source>
</evidence>
<dbReference type="GO" id="GO:0009986">
    <property type="term" value="C:cell surface"/>
    <property type="evidence" value="ECO:0007669"/>
    <property type="project" value="UniProtKB-SubCell"/>
</dbReference>
<evidence type="ECO:0000256" key="13">
    <source>
        <dbReference type="PIRSR" id="PIRSR001400-2"/>
    </source>
</evidence>